<proteinExistence type="predicted"/>
<dbReference type="Pfam" id="PF00188">
    <property type="entry name" value="CAP"/>
    <property type="match status" value="1"/>
</dbReference>
<dbReference type="InterPro" id="IPR014258">
    <property type="entry name" value="CAP_domain_YkwD-like"/>
</dbReference>
<accession>A0ABV8K2N4</accession>
<dbReference type="Proteomes" id="UP001595715">
    <property type="component" value="Unassembled WGS sequence"/>
</dbReference>
<feature type="region of interest" description="Disordered" evidence="1">
    <location>
        <begin position="102"/>
        <end position="137"/>
    </location>
</feature>
<gene>
    <name evidence="4" type="ORF">ACFOZ8_08905</name>
</gene>
<keyword evidence="2" id="KW-0732">Signal</keyword>
<dbReference type="PROSITE" id="PS51257">
    <property type="entry name" value="PROKAR_LIPOPROTEIN"/>
    <property type="match status" value="1"/>
</dbReference>
<name>A0ABV8K2N4_9BACL</name>
<dbReference type="Gene3D" id="3.40.33.10">
    <property type="entry name" value="CAP"/>
    <property type="match status" value="1"/>
</dbReference>
<sequence>MKKSIVLAALLLAAGCSGDHATPEQQSVDPVRTIETQDSAAPSRSMNQASSIALEGGSGQGSLRAKQLPGITVRIGQGQLPNGATYWTGQYPAGGPYGSGQPMTGWPTGTKTQQPAVRQPAVRQPVAQQPAAQQPAADASQFAQQVLTIVNKERANAGLKPLSMNASLSKVAMAKAQDMHNNNYFSHQSPTYGSPFDMIKAFGITYRTAGENIAKGQRTPQEVMTQWMNSPGHRANILKNGYTQIGIAYYKGEWVQQFIG</sequence>
<dbReference type="NCBIfam" id="TIGR02909">
    <property type="entry name" value="spore_YkwD"/>
    <property type="match status" value="1"/>
</dbReference>
<evidence type="ECO:0000256" key="1">
    <source>
        <dbReference type="SAM" id="MobiDB-lite"/>
    </source>
</evidence>
<evidence type="ECO:0000313" key="4">
    <source>
        <dbReference type="EMBL" id="MFC4099775.1"/>
    </source>
</evidence>
<feature type="compositionally biased region" description="Low complexity" evidence="1">
    <location>
        <begin position="113"/>
        <end position="137"/>
    </location>
</feature>
<feature type="chain" id="PRO_5046163196" evidence="2">
    <location>
        <begin position="22"/>
        <end position="260"/>
    </location>
</feature>
<feature type="domain" description="SCP" evidence="3">
    <location>
        <begin position="149"/>
        <end position="257"/>
    </location>
</feature>
<dbReference type="RefSeq" id="WP_377718457.1">
    <property type="nucleotide sequence ID" value="NZ_JBHSAM010000020.1"/>
</dbReference>
<dbReference type="SUPFAM" id="SSF55797">
    <property type="entry name" value="PR-1-like"/>
    <property type="match status" value="1"/>
</dbReference>
<evidence type="ECO:0000256" key="2">
    <source>
        <dbReference type="SAM" id="SignalP"/>
    </source>
</evidence>
<dbReference type="EMBL" id="JBHSAM010000020">
    <property type="protein sequence ID" value="MFC4099775.1"/>
    <property type="molecule type" value="Genomic_DNA"/>
</dbReference>
<comment type="caution">
    <text evidence="4">The sequence shown here is derived from an EMBL/GenBank/DDBJ whole genome shotgun (WGS) entry which is preliminary data.</text>
</comment>
<reference evidence="5" key="1">
    <citation type="journal article" date="2019" name="Int. J. Syst. Evol. Microbiol.">
        <title>The Global Catalogue of Microorganisms (GCM) 10K type strain sequencing project: providing services to taxonomists for standard genome sequencing and annotation.</title>
        <authorList>
            <consortium name="The Broad Institute Genomics Platform"/>
            <consortium name="The Broad Institute Genome Sequencing Center for Infectious Disease"/>
            <person name="Wu L."/>
            <person name="Ma J."/>
        </authorList>
    </citation>
    <scope>NUCLEOTIDE SEQUENCE [LARGE SCALE GENOMIC DNA]</scope>
    <source>
        <strain evidence="5">IBRC-M 10987</strain>
    </source>
</reference>
<dbReference type="PANTHER" id="PTHR31157">
    <property type="entry name" value="SCP DOMAIN-CONTAINING PROTEIN"/>
    <property type="match status" value="1"/>
</dbReference>
<dbReference type="PANTHER" id="PTHR31157:SF1">
    <property type="entry name" value="SCP DOMAIN-CONTAINING PROTEIN"/>
    <property type="match status" value="1"/>
</dbReference>
<evidence type="ECO:0000259" key="3">
    <source>
        <dbReference type="Pfam" id="PF00188"/>
    </source>
</evidence>
<organism evidence="4 5">
    <name type="scientific">Paenibacillus xanthanilyticus</name>
    <dbReference type="NCBI Taxonomy" id="1783531"/>
    <lineage>
        <taxon>Bacteria</taxon>
        <taxon>Bacillati</taxon>
        <taxon>Bacillota</taxon>
        <taxon>Bacilli</taxon>
        <taxon>Bacillales</taxon>
        <taxon>Paenibacillaceae</taxon>
        <taxon>Paenibacillus</taxon>
    </lineage>
</organism>
<dbReference type="CDD" id="cd05379">
    <property type="entry name" value="CAP_bacterial"/>
    <property type="match status" value="1"/>
</dbReference>
<feature type="signal peptide" evidence="2">
    <location>
        <begin position="1"/>
        <end position="21"/>
    </location>
</feature>
<dbReference type="InterPro" id="IPR014044">
    <property type="entry name" value="CAP_dom"/>
</dbReference>
<dbReference type="InterPro" id="IPR035940">
    <property type="entry name" value="CAP_sf"/>
</dbReference>
<evidence type="ECO:0000313" key="5">
    <source>
        <dbReference type="Proteomes" id="UP001595715"/>
    </source>
</evidence>
<keyword evidence="5" id="KW-1185">Reference proteome</keyword>
<protein>
    <submittedName>
        <fullName evidence="4">CAP domain-containing protein</fullName>
    </submittedName>
</protein>